<evidence type="ECO:0000313" key="2">
    <source>
        <dbReference type="EMBL" id="MDC3425353.1"/>
    </source>
</evidence>
<dbReference type="PANTHER" id="PTHR23131">
    <property type="entry name" value="ENDORIBONUCLEASE LACTB2"/>
    <property type="match status" value="1"/>
</dbReference>
<reference evidence="2" key="1">
    <citation type="submission" date="2022-06" db="EMBL/GenBank/DDBJ databases">
        <title>Aquibacillus sp. a new bacterium isolated from soil saline samples.</title>
        <authorList>
            <person name="Galisteo C."/>
            <person name="De La Haba R."/>
            <person name="Sanchez-Porro C."/>
            <person name="Ventosa A."/>
        </authorList>
    </citation>
    <scope>NUCLEOTIDE SEQUENCE</scope>
    <source>
        <strain evidence="2">3ASR75-11</strain>
    </source>
</reference>
<dbReference type="AlphaFoldDB" id="A0A9X3WV21"/>
<dbReference type="Gene3D" id="3.60.15.10">
    <property type="entry name" value="Ribonuclease Z/Hydroxyacylglutathione hydrolase-like"/>
    <property type="match status" value="1"/>
</dbReference>
<evidence type="ECO:0000313" key="3">
    <source>
        <dbReference type="Proteomes" id="UP001145050"/>
    </source>
</evidence>
<dbReference type="RefSeq" id="WP_272437157.1">
    <property type="nucleotide sequence ID" value="NZ_JAMQKB010000013.1"/>
</dbReference>
<dbReference type="PANTHER" id="PTHR23131:SF4">
    <property type="entry name" value="METALLO-BETA-LACTAMASE SUPERFAMILY POTEIN"/>
    <property type="match status" value="1"/>
</dbReference>
<dbReference type="InterPro" id="IPR050662">
    <property type="entry name" value="Sec-metab_biosynth-thioest"/>
</dbReference>
<dbReference type="Proteomes" id="UP001145050">
    <property type="component" value="Unassembled WGS sequence"/>
</dbReference>
<dbReference type="SMART" id="SM00849">
    <property type="entry name" value="Lactamase_B"/>
    <property type="match status" value="1"/>
</dbReference>
<accession>A0A9X3WV21</accession>
<comment type="caution">
    <text evidence="2">The sequence shown here is derived from an EMBL/GenBank/DDBJ whole genome shotgun (WGS) entry which is preliminary data.</text>
</comment>
<sequence length="320" mass="36659">MTVKNKMIHQLTVPTPFPVGDVHLYLLEGDMLTIVDAGVKTKEAWEALLVQLKEIGYTPADVEQVILTHHHPDHIGLVDQFPKVKGIYGHTNNDYWLTRDEAFFQRYQTFFEELYERSGVPDSYKKFLQTLRAPLKFAGEGKLSGCLVEGDFLPGHADWSVIETPGHAQSHLSFFRESDGVLLAGDHLLHHISSNPLLEPPIDPSNERPKPLLQYRDAMKKCLQYDITTVYPGHGPYFSDVRNLIDIRLEKQEQRAGKVLSFLKEGGLTAFQVCALLFQKQMDKEFGLTMSETIGQLDYLEDQQKIRKEIEYGVWKYYSM</sequence>
<dbReference type="InterPro" id="IPR001279">
    <property type="entry name" value="Metallo-B-lactamas"/>
</dbReference>
<name>A0A9X3WV21_9BACI</name>
<dbReference type="Pfam" id="PF00753">
    <property type="entry name" value="Lactamase_B"/>
    <property type="match status" value="1"/>
</dbReference>
<feature type="domain" description="Metallo-beta-lactamase" evidence="1">
    <location>
        <begin position="21"/>
        <end position="234"/>
    </location>
</feature>
<dbReference type="SUPFAM" id="SSF56281">
    <property type="entry name" value="Metallo-hydrolase/oxidoreductase"/>
    <property type="match status" value="1"/>
</dbReference>
<dbReference type="EMBL" id="JAMQKB010000013">
    <property type="protein sequence ID" value="MDC3425353.1"/>
    <property type="molecule type" value="Genomic_DNA"/>
</dbReference>
<dbReference type="InterPro" id="IPR036866">
    <property type="entry name" value="RibonucZ/Hydroxyglut_hydro"/>
</dbReference>
<keyword evidence="3" id="KW-1185">Reference proteome</keyword>
<gene>
    <name evidence="2" type="ORF">NC797_12660</name>
</gene>
<proteinExistence type="predicted"/>
<protein>
    <submittedName>
        <fullName evidence="2">MBL fold metallo-hydrolase</fullName>
    </submittedName>
</protein>
<evidence type="ECO:0000259" key="1">
    <source>
        <dbReference type="SMART" id="SM00849"/>
    </source>
</evidence>
<organism evidence="2 3">
    <name type="scientific">Terrihalobacillus insolitus</name>
    <dbReference type="NCBI Taxonomy" id="2950438"/>
    <lineage>
        <taxon>Bacteria</taxon>
        <taxon>Bacillati</taxon>
        <taxon>Bacillota</taxon>
        <taxon>Bacilli</taxon>
        <taxon>Bacillales</taxon>
        <taxon>Bacillaceae</taxon>
        <taxon>Terrihalobacillus</taxon>
    </lineage>
</organism>